<dbReference type="AlphaFoldDB" id="A0A1E3QFC2"/>
<feature type="transmembrane region" description="Helical" evidence="9">
    <location>
        <begin position="231"/>
        <end position="250"/>
    </location>
</feature>
<dbReference type="InterPro" id="IPR000425">
    <property type="entry name" value="MIP"/>
</dbReference>
<feature type="transmembrane region" description="Helical" evidence="9">
    <location>
        <begin position="167"/>
        <end position="189"/>
    </location>
</feature>
<keyword evidence="11" id="KW-1185">Reference proteome</keyword>
<dbReference type="PANTHER" id="PTHR43829">
    <property type="entry name" value="AQUAPORIN OR AQUAGLYCEROPORIN RELATED"/>
    <property type="match status" value="1"/>
</dbReference>
<evidence type="ECO:0000256" key="2">
    <source>
        <dbReference type="ARBA" id="ARBA00006175"/>
    </source>
</evidence>
<feature type="region of interest" description="Disordered" evidence="8">
    <location>
        <begin position="1"/>
        <end position="71"/>
    </location>
</feature>
<dbReference type="InterPro" id="IPR023271">
    <property type="entry name" value="Aquaporin-like"/>
</dbReference>
<feature type="compositionally biased region" description="Polar residues" evidence="8">
    <location>
        <begin position="14"/>
        <end position="32"/>
    </location>
</feature>
<evidence type="ECO:0000256" key="5">
    <source>
        <dbReference type="ARBA" id="ARBA00022989"/>
    </source>
</evidence>
<evidence type="ECO:0000313" key="10">
    <source>
        <dbReference type="EMBL" id="ODQ76403.1"/>
    </source>
</evidence>
<dbReference type="Proteomes" id="UP000094385">
    <property type="component" value="Unassembled WGS sequence"/>
</dbReference>
<feature type="compositionally biased region" description="Basic and acidic residues" evidence="8">
    <location>
        <begin position="37"/>
        <end position="59"/>
    </location>
</feature>
<dbReference type="CDD" id="cd00333">
    <property type="entry name" value="MIP"/>
    <property type="match status" value="1"/>
</dbReference>
<keyword evidence="3 7" id="KW-0813">Transport</keyword>
<evidence type="ECO:0000256" key="9">
    <source>
        <dbReference type="SAM" id="Phobius"/>
    </source>
</evidence>
<evidence type="ECO:0000313" key="11">
    <source>
        <dbReference type="Proteomes" id="UP000094385"/>
    </source>
</evidence>
<dbReference type="SUPFAM" id="SSF81338">
    <property type="entry name" value="Aquaporin-like"/>
    <property type="match status" value="1"/>
</dbReference>
<evidence type="ECO:0000256" key="8">
    <source>
        <dbReference type="SAM" id="MobiDB-lite"/>
    </source>
</evidence>
<dbReference type="PRINTS" id="PR00783">
    <property type="entry name" value="MINTRINSICP"/>
</dbReference>
<dbReference type="OrthoDB" id="3222at2759"/>
<dbReference type="GO" id="GO:0015254">
    <property type="term" value="F:glycerol channel activity"/>
    <property type="evidence" value="ECO:0007669"/>
    <property type="project" value="TreeGrafter"/>
</dbReference>
<dbReference type="InterPro" id="IPR050363">
    <property type="entry name" value="MIP/Aquaporin"/>
</dbReference>
<comment type="similarity">
    <text evidence="2 7">Belongs to the MIP/aquaporin (TC 1.A.8) family.</text>
</comment>
<feature type="transmembrane region" description="Helical" evidence="9">
    <location>
        <begin position="122"/>
        <end position="146"/>
    </location>
</feature>
<keyword evidence="6 9" id="KW-0472">Membrane</keyword>
<dbReference type="Gene3D" id="1.20.1080.10">
    <property type="entry name" value="Glycerol uptake facilitator protein"/>
    <property type="match status" value="1"/>
</dbReference>
<evidence type="ECO:0000256" key="1">
    <source>
        <dbReference type="ARBA" id="ARBA00004141"/>
    </source>
</evidence>
<evidence type="ECO:0000256" key="4">
    <source>
        <dbReference type="ARBA" id="ARBA00022692"/>
    </source>
</evidence>
<dbReference type="STRING" id="675824.A0A1E3QFC2"/>
<dbReference type="GO" id="GO:0005886">
    <property type="term" value="C:plasma membrane"/>
    <property type="evidence" value="ECO:0007669"/>
    <property type="project" value="TreeGrafter"/>
</dbReference>
<comment type="subcellular location">
    <subcellularLocation>
        <location evidence="1">Membrane</location>
        <topology evidence="1">Multi-pass membrane protein</topology>
    </subcellularLocation>
</comment>
<proteinExistence type="inferred from homology"/>
<feature type="transmembrane region" description="Helical" evidence="9">
    <location>
        <begin position="314"/>
        <end position="334"/>
    </location>
</feature>
<keyword evidence="4 7" id="KW-0812">Transmembrane</keyword>
<dbReference type="GO" id="GO:0015250">
    <property type="term" value="F:water channel activity"/>
    <property type="evidence" value="ECO:0007669"/>
    <property type="project" value="TreeGrafter"/>
</dbReference>
<name>A0A1E3QFC2_LIPST</name>
<accession>A0A1E3QFC2</accession>
<keyword evidence="5 9" id="KW-1133">Transmembrane helix</keyword>
<dbReference type="PANTHER" id="PTHR43829:SF9">
    <property type="entry name" value="AQUAPORIN-9"/>
    <property type="match status" value="1"/>
</dbReference>
<feature type="transmembrane region" description="Helical" evidence="9">
    <location>
        <begin position="94"/>
        <end position="116"/>
    </location>
</feature>
<feature type="transmembrane region" description="Helical" evidence="9">
    <location>
        <begin position="262"/>
        <end position="281"/>
    </location>
</feature>
<protein>
    <recommendedName>
        <fullName evidence="12">Aquaporin</fullName>
    </recommendedName>
</protein>
<evidence type="ECO:0000256" key="6">
    <source>
        <dbReference type="ARBA" id="ARBA00023136"/>
    </source>
</evidence>
<dbReference type="Pfam" id="PF00230">
    <property type="entry name" value="MIP"/>
    <property type="match status" value="1"/>
</dbReference>
<evidence type="ECO:0000256" key="3">
    <source>
        <dbReference type="ARBA" id="ARBA00022448"/>
    </source>
</evidence>
<organism evidence="10 11">
    <name type="scientific">Lipomyces starkeyi NRRL Y-11557</name>
    <dbReference type="NCBI Taxonomy" id="675824"/>
    <lineage>
        <taxon>Eukaryota</taxon>
        <taxon>Fungi</taxon>
        <taxon>Dikarya</taxon>
        <taxon>Ascomycota</taxon>
        <taxon>Saccharomycotina</taxon>
        <taxon>Lipomycetes</taxon>
        <taxon>Lipomycetales</taxon>
        <taxon>Lipomycetaceae</taxon>
        <taxon>Lipomyces</taxon>
    </lineage>
</organism>
<gene>
    <name evidence="10" type="ORF">LIPSTDRAFT_67294</name>
</gene>
<sequence>MEKASASHGLARTGMSSTEDSNCSSTPASDFSSKGPYKHDQSPARMVDHEDFLTRPDIRGDDEEEIEAEERRRRVKVSLYKQFRRDIREPLSEMLGSALLIIIGDGAVAQALLSNYQMGNEVTINLCFGFGLTMGYLTAITGGAAGHLNPAITLTNCIFRGFPWWKLPIYVLAQVVGCGVGAACVFGIYRNAITAYDGGQRQVTGPLRTAGIYCTYPVSFLDLPGRAMQEFFATIVLVFFVNAIACQSSPHLPYKLPVEWNLVRALVLGLSLYGIGASLGWQTGYAINPARDFGPRLVSYMAGYGREVFTTAGHYFWIPIVMPCVGAITGQLLFDFMVYEGEHDNFVTNPEVAVKRLKENVVGSKKRSEADIEMRGY</sequence>
<evidence type="ECO:0000256" key="7">
    <source>
        <dbReference type="RuleBase" id="RU000477"/>
    </source>
</evidence>
<dbReference type="PROSITE" id="PS00221">
    <property type="entry name" value="MIP"/>
    <property type="match status" value="1"/>
</dbReference>
<evidence type="ECO:0008006" key="12">
    <source>
        <dbReference type="Google" id="ProtNLM"/>
    </source>
</evidence>
<reference evidence="10 11" key="1">
    <citation type="journal article" date="2016" name="Proc. Natl. Acad. Sci. U.S.A.">
        <title>Comparative genomics of biotechnologically important yeasts.</title>
        <authorList>
            <person name="Riley R."/>
            <person name="Haridas S."/>
            <person name="Wolfe K.H."/>
            <person name="Lopes M.R."/>
            <person name="Hittinger C.T."/>
            <person name="Goeker M."/>
            <person name="Salamov A.A."/>
            <person name="Wisecaver J.H."/>
            <person name="Long T.M."/>
            <person name="Calvey C.H."/>
            <person name="Aerts A.L."/>
            <person name="Barry K.W."/>
            <person name="Choi C."/>
            <person name="Clum A."/>
            <person name="Coughlan A.Y."/>
            <person name="Deshpande S."/>
            <person name="Douglass A.P."/>
            <person name="Hanson S.J."/>
            <person name="Klenk H.-P."/>
            <person name="LaButti K.M."/>
            <person name="Lapidus A."/>
            <person name="Lindquist E.A."/>
            <person name="Lipzen A.M."/>
            <person name="Meier-Kolthoff J.P."/>
            <person name="Ohm R.A."/>
            <person name="Otillar R.P."/>
            <person name="Pangilinan J.L."/>
            <person name="Peng Y."/>
            <person name="Rokas A."/>
            <person name="Rosa C.A."/>
            <person name="Scheuner C."/>
            <person name="Sibirny A.A."/>
            <person name="Slot J.C."/>
            <person name="Stielow J.B."/>
            <person name="Sun H."/>
            <person name="Kurtzman C.P."/>
            <person name="Blackwell M."/>
            <person name="Grigoriev I.V."/>
            <person name="Jeffries T.W."/>
        </authorList>
    </citation>
    <scope>NUCLEOTIDE SEQUENCE [LARGE SCALE GENOMIC DNA]</scope>
    <source>
        <strain evidence="10 11">NRRL Y-11557</strain>
    </source>
</reference>
<dbReference type="EMBL" id="KV454289">
    <property type="protein sequence ID" value="ODQ76403.1"/>
    <property type="molecule type" value="Genomic_DNA"/>
</dbReference>
<dbReference type="InterPro" id="IPR022357">
    <property type="entry name" value="MIP_CS"/>
</dbReference>